<reference evidence="1" key="2">
    <citation type="submission" date="2023-06" db="EMBL/GenBank/DDBJ databases">
        <authorList>
            <consortium name="Lawrence Berkeley National Laboratory"/>
            <person name="Haridas S."/>
            <person name="Hensen N."/>
            <person name="Bonometti L."/>
            <person name="Westerberg I."/>
            <person name="Brannstrom I.O."/>
            <person name="Guillou S."/>
            <person name="Cros-Aarteil S."/>
            <person name="Calhoun S."/>
            <person name="Kuo A."/>
            <person name="Mondo S."/>
            <person name="Pangilinan J."/>
            <person name="Riley R."/>
            <person name="Labutti K."/>
            <person name="Andreopoulos B."/>
            <person name="Lipzen A."/>
            <person name="Chen C."/>
            <person name="Yanf M."/>
            <person name="Daum C."/>
            <person name="Ng V."/>
            <person name="Clum A."/>
            <person name="Steindorff A."/>
            <person name="Ohm R."/>
            <person name="Martin F."/>
            <person name="Silar P."/>
            <person name="Natvig D."/>
            <person name="Lalanne C."/>
            <person name="Gautier V."/>
            <person name="Ament-Velasquez S.L."/>
            <person name="Kruys A."/>
            <person name="Hutchinson M.I."/>
            <person name="Powell A.J."/>
            <person name="Barry K."/>
            <person name="Miller A.N."/>
            <person name="Grigoriev I.V."/>
            <person name="Debuchy R."/>
            <person name="Gladieux P."/>
            <person name="Thoren M.H."/>
            <person name="Johannesson H."/>
        </authorList>
    </citation>
    <scope>NUCLEOTIDE SEQUENCE</scope>
    <source>
        <strain evidence="1">CBS 955.72</strain>
    </source>
</reference>
<evidence type="ECO:0000313" key="1">
    <source>
        <dbReference type="EMBL" id="KAK3348604.1"/>
    </source>
</evidence>
<comment type="caution">
    <text evidence="1">The sequence shown here is derived from an EMBL/GenBank/DDBJ whole genome shotgun (WGS) entry which is preliminary data.</text>
</comment>
<sequence>MAPLCSIRSAFLPPAHPDGGLCTAARDEDAETIIEFRHPGYPDHNNIMLVFPILDPFPPTNENENENENGVEATTFGLHYETARLACAIVANNKTGWIPF</sequence>
<proteinExistence type="predicted"/>
<protein>
    <submittedName>
        <fullName evidence="1">Uncharacterized protein</fullName>
    </submittedName>
</protein>
<keyword evidence="2" id="KW-1185">Reference proteome</keyword>
<accession>A0AAJ0HD09</accession>
<organism evidence="1 2">
    <name type="scientific">Lasiosphaeria hispida</name>
    <dbReference type="NCBI Taxonomy" id="260671"/>
    <lineage>
        <taxon>Eukaryota</taxon>
        <taxon>Fungi</taxon>
        <taxon>Dikarya</taxon>
        <taxon>Ascomycota</taxon>
        <taxon>Pezizomycotina</taxon>
        <taxon>Sordariomycetes</taxon>
        <taxon>Sordariomycetidae</taxon>
        <taxon>Sordariales</taxon>
        <taxon>Lasiosphaeriaceae</taxon>
        <taxon>Lasiosphaeria</taxon>
    </lineage>
</organism>
<evidence type="ECO:0000313" key="2">
    <source>
        <dbReference type="Proteomes" id="UP001275084"/>
    </source>
</evidence>
<dbReference type="Proteomes" id="UP001275084">
    <property type="component" value="Unassembled WGS sequence"/>
</dbReference>
<reference evidence="1" key="1">
    <citation type="journal article" date="2023" name="Mol. Phylogenet. Evol.">
        <title>Genome-scale phylogeny and comparative genomics of the fungal order Sordariales.</title>
        <authorList>
            <person name="Hensen N."/>
            <person name="Bonometti L."/>
            <person name="Westerberg I."/>
            <person name="Brannstrom I.O."/>
            <person name="Guillou S."/>
            <person name="Cros-Aarteil S."/>
            <person name="Calhoun S."/>
            <person name="Haridas S."/>
            <person name="Kuo A."/>
            <person name="Mondo S."/>
            <person name="Pangilinan J."/>
            <person name="Riley R."/>
            <person name="LaButti K."/>
            <person name="Andreopoulos B."/>
            <person name="Lipzen A."/>
            <person name="Chen C."/>
            <person name="Yan M."/>
            <person name="Daum C."/>
            <person name="Ng V."/>
            <person name="Clum A."/>
            <person name="Steindorff A."/>
            <person name="Ohm R.A."/>
            <person name="Martin F."/>
            <person name="Silar P."/>
            <person name="Natvig D.O."/>
            <person name="Lalanne C."/>
            <person name="Gautier V."/>
            <person name="Ament-Velasquez S.L."/>
            <person name="Kruys A."/>
            <person name="Hutchinson M.I."/>
            <person name="Powell A.J."/>
            <person name="Barry K."/>
            <person name="Miller A.N."/>
            <person name="Grigoriev I.V."/>
            <person name="Debuchy R."/>
            <person name="Gladieux P."/>
            <person name="Hiltunen Thoren M."/>
            <person name="Johannesson H."/>
        </authorList>
    </citation>
    <scope>NUCLEOTIDE SEQUENCE</scope>
    <source>
        <strain evidence="1">CBS 955.72</strain>
    </source>
</reference>
<dbReference type="EMBL" id="JAUIQD010000005">
    <property type="protein sequence ID" value="KAK3348604.1"/>
    <property type="molecule type" value="Genomic_DNA"/>
</dbReference>
<dbReference type="AlphaFoldDB" id="A0AAJ0HD09"/>
<name>A0AAJ0HD09_9PEZI</name>
<gene>
    <name evidence="1" type="ORF">B0T25DRAFT_519017</name>
</gene>